<dbReference type="Proteomes" id="UP000316621">
    <property type="component" value="Chromosome 3"/>
</dbReference>
<gene>
    <name evidence="1" type="ORF">C5167_015070</name>
</gene>
<reference evidence="1 2" key="1">
    <citation type="journal article" date="2018" name="Science">
        <title>The opium poppy genome and morphinan production.</title>
        <authorList>
            <person name="Guo L."/>
            <person name="Winzer T."/>
            <person name="Yang X."/>
            <person name="Li Y."/>
            <person name="Ning Z."/>
            <person name="He Z."/>
            <person name="Teodor R."/>
            <person name="Lu Y."/>
            <person name="Bowser T.A."/>
            <person name="Graham I.A."/>
            <person name="Ye K."/>
        </authorList>
    </citation>
    <scope>NUCLEOTIDE SEQUENCE [LARGE SCALE GENOMIC DNA]</scope>
    <source>
        <strain evidence="2">cv. HN1</strain>
        <tissue evidence="1">Leaves</tissue>
    </source>
</reference>
<evidence type="ECO:0000313" key="2">
    <source>
        <dbReference type="Proteomes" id="UP000316621"/>
    </source>
</evidence>
<evidence type="ECO:0000313" key="1">
    <source>
        <dbReference type="EMBL" id="RZC56226.1"/>
    </source>
</evidence>
<dbReference type="AlphaFoldDB" id="A0A4Y7J6Y7"/>
<dbReference type="EMBL" id="CM010717">
    <property type="protein sequence ID" value="RZC56226.1"/>
    <property type="molecule type" value="Genomic_DNA"/>
</dbReference>
<protein>
    <submittedName>
        <fullName evidence="1">Uncharacterized protein</fullName>
    </submittedName>
</protein>
<keyword evidence="2" id="KW-1185">Reference proteome</keyword>
<sequence>MMMEPSEHSVSVFFFEVEAARSTVDSSHAAAVKQVHHLEISMEDFTTHGSFASLDNQWHDSSREVQASIKENDYGTIDKAYRLLLNLTAKSEAAEALDMKDCSGLGFGLHLEMTF</sequence>
<accession>A0A4Y7J6Y7</accession>
<name>A0A4Y7J6Y7_PAPSO</name>
<organism evidence="1 2">
    <name type="scientific">Papaver somniferum</name>
    <name type="common">Opium poppy</name>
    <dbReference type="NCBI Taxonomy" id="3469"/>
    <lineage>
        <taxon>Eukaryota</taxon>
        <taxon>Viridiplantae</taxon>
        <taxon>Streptophyta</taxon>
        <taxon>Embryophyta</taxon>
        <taxon>Tracheophyta</taxon>
        <taxon>Spermatophyta</taxon>
        <taxon>Magnoliopsida</taxon>
        <taxon>Ranunculales</taxon>
        <taxon>Papaveraceae</taxon>
        <taxon>Papaveroideae</taxon>
        <taxon>Papaver</taxon>
    </lineage>
</organism>
<proteinExistence type="predicted"/>
<dbReference type="Gramene" id="RZC56226">
    <property type="protein sequence ID" value="RZC56226"/>
    <property type="gene ID" value="C5167_015070"/>
</dbReference>